<keyword evidence="11" id="KW-1185">Reference proteome</keyword>
<keyword evidence="7" id="KW-0677">Repeat</keyword>
<comment type="similarity">
    <text evidence="2">Belongs to the transferase hexapeptide repeat family.</text>
</comment>
<comment type="subcellular location">
    <subcellularLocation>
        <location evidence="1">Cytoplasm</location>
    </subcellularLocation>
</comment>
<dbReference type="InterPro" id="IPR011004">
    <property type="entry name" value="Trimer_LpxA-like_sf"/>
</dbReference>
<keyword evidence="6 10" id="KW-0808">Transferase</keyword>
<dbReference type="NCBIfam" id="TIGR01172">
    <property type="entry name" value="cysE"/>
    <property type="match status" value="1"/>
</dbReference>
<dbReference type="GO" id="GO:0006535">
    <property type="term" value="P:cysteine biosynthetic process from serine"/>
    <property type="evidence" value="ECO:0007669"/>
    <property type="project" value="InterPro"/>
</dbReference>
<evidence type="ECO:0000256" key="1">
    <source>
        <dbReference type="ARBA" id="ARBA00004496"/>
    </source>
</evidence>
<dbReference type="InterPro" id="IPR018357">
    <property type="entry name" value="Hexapep_transf_CS"/>
</dbReference>
<dbReference type="Gene3D" id="2.160.10.10">
    <property type="entry name" value="Hexapeptide repeat proteins"/>
    <property type="match status" value="1"/>
</dbReference>
<evidence type="ECO:0000256" key="3">
    <source>
        <dbReference type="ARBA" id="ARBA00013266"/>
    </source>
</evidence>
<dbReference type="PROSITE" id="PS00101">
    <property type="entry name" value="HEXAPEP_TRANSFERASES"/>
    <property type="match status" value="1"/>
</dbReference>
<accession>A0A1Y3GAN6</accession>
<keyword evidence="4" id="KW-0963">Cytoplasm</keyword>
<dbReference type="EMBL" id="MRZU01000004">
    <property type="protein sequence ID" value="OUJ18521.1"/>
    <property type="molecule type" value="Genomic_DNA"/>
</dbReference>
<gene>
    <name evidence="10" type="ORF">AMET1_1440</name>
</gene>
<sequence length="207" mass="23172">MIGRIREDINTVFERDPAAKNTFEVVTCYPGLHAIWMHRIAHYFWNHKLKWLGRFISHLSRFLTSIEIHPGAEIGRRFFIDHGAGVVIGETTKIGNDVLMYQGSTLGGTSMEKGKRHPTIKDGVVIGADATLLGPIEIGEEARIGAGSVVLDSVPNETTVVGIPAKPVEEVKRRENKLKHADLPDPIEDEINKIHQKIRELEDKIEK</sequence>
<dbReference type="InterPro" id="IPR005881">
    <property type="entry name" value="Ser_O-AcTrfase"/>
</dbReference>
<dbReference type="Proteomes" id="UP000195137">
    <property type="component" value="Unassembled WGS sequence"/>
</dbReference>
<proteinExistence type="inferred from homology"/>
<comment type="catalytic activity">
    <reaction evidence="9">
        <text>L-serine + acetyl-CoA = O-acetyl-L-serine + CoA</text>
        <dbReference type="Rhea" id="RHEA:24560"/>
        <dbReference type="ChEBI" id="CHEBI:33384"/>
        <dbReference type="ChEBI" id="CHEBI:57287"/>
        <dbReference type="ChEBI" id="CHEBI:57288"/>
        <dbReference type="ChEBI" id="CHEBI:58340"/>
        <dbReference type="EC" id="2.3.1.30"/>
    </reaction>
</comment>
<dbReference type="GO" id="GO:0009001">
    <property type="term" value="F:serine O-acetyltransferase activity"/>
    <property type="evidence" value="ECO:0007669"/>
    <property type="project" value="UniProtKB-EC"/>
</dbReference>
<evidence type="ECO:0000256" key="4">
    <source>
        <dbReference type="ARBA" id="ARBA00022490"/>
    </source>
</evidence>
<dbReference type="InterPro" id="IPR045304">
    <property type="entry name" value="LbH_SAT"/>
</dbReference>
<dbReference type="FunFam" id="1.10.3130.10:FF:000002">
    <property type="entry name" value="Serine acetyltransferase"/>
    <property type="match status" value="1"/>
</dbReference>
<dbReference type="FunFam" id="2.160.10.10:FF:000007">
    <property type="entry name" value="Serine acetyltransferase"/>
    <property type="match status" value="1"/>
</dbReference>
<evidence type="ECO:0000313" key="10">
    <source>
        <dbReference type="EMBL" id="OUJ18521.1"/>
    </source>
</evidence>
<dbReference type="PIRSF" id="PIRSF000441">
    <property type="entry name" value="CysE"/>
    <property type="match status" value="1"/>
</dbReference>
<keyword evidence="5" id="KW-0028">Amino-acid biosynthesis</keyword>
<evidence type="ECO:0000256" key="7">
    <source>
        <dbReference type="ARBA" id="ARBA00022737"/>
    </source>
</evidence>
<evidence type="ECO:0000256" key="8">
    <source>
        <dbReference type="ARBA" id="ARBA00023315"/>
    </source>
</evidence>
<evidence type="ECO:0000256" key="9">
    <source>
        <dbReference type="ARBA" id="ARBA00049486"/>
    </source>
</evidence>
<comment type="caution">
    <text evidence="10">The sequence shown here is derived from an EMBL/GenBank/DDBJ whole genome shotgun (WGS) entry which is preliminary data.</text>
</comment>
<dbReference type="CDD" id="cd03354">
    <property type="entry name" value="LbH_SAT"/>
    <property type="match status" value="1"/>
</dbReference>
<evidence type="ECO:0000256" key="6">
    <source>
        <dbReference type="ARBA" id="ARBA00022679"/>
    </source>
</evidence>
<dbReference type="PANTHER" id="PTHR42811">
    <property type="entry name" value="SERINE ACETYLTRANSFERASE"/>
    <property type="match status" value="1"/>
</dbReference>
<dbReference type="SUPFAM" id="SSF51161">
    <property type="entry name" value="Trimeric LpxA-like enzymes"/>
    <property type="match status" value="1"/>
</dbReference>
<dbReference type="InterPro" id="IPR001451">
    <property type="entry name" value="Hexapep"/>
</dbReference>
<evidence type="ECO:0000256" key="2">
    <source>
        <dbReference type="ARBA" id="ARBA00007274"/>
    </source>
</evidence>
<keyword evidence="8" id="KW-0012">Acyltransferase</keyword>
<dbReference type="OrthoDB" id="10940at2157"/>
<dbReference type="EC" id="2.3.1.30" evidence="3"/>
<reference evidence="10 11" key="1">
    <citation type="submission" date="2016-12" db="EMBL/GenBank/DDBJ databases">
        <title>Discovery of methanogenic haloarchaea.</title>
        <authorList>
            <person name="Sorokin D.Y."/>
            <person name="Makarova K.S."/>
            <person name="Abbas B."/>
            <person name="Ferrer M."/>
            <person name="Golyshin P.N."/>
        </authorList>
    </citation>
    <scope>NUCLEOTIDE SEQUENCE [LARGE SCALE GENOMIC DNA]</scope>
    <source>
        <strain evidence="10">AMET1</strain>
    </source>
</reference>
<dbReference type="InterPro" id="IPR053376">
    <property type="entry name" value="Serine_acetyltransferase"/>
</dbReference>
<name>A0A1Y3GAN6_9EURY</name>
<evidence type="ECO:0000256" key="5">
    <source>
        <dbReference type="ARBA" id="ARBA00022605"/>
    </source>
</evidence>
<dbReference type="GO" id="GO:0005737">
    <property type="term" value="C:cytoplasm"/>
    <property type="evidence" value="ECO:0007669"/>
    <property type="project" value="UniProtKB-SubCell"/>
</dbReference>
<dbReference type="Gene3D" id="1.10.3130.10">
    <property type="entry name" value="serine acetyltransferase, domain 1"/>
    <property type="match status" value="1"/>
</dbReference>
<dbReference type="NCBIfam" id="NF041874">
    <property type="entry name" value="EPS_EpsC"/>
    <property type="match status" value="1"/>
</dbReference>
<dbReference type="Pfam" id="PF00132">
    <property type="entry name" value="Hexapep"/>
    <property type="match status" value="1"/>
</dbReference>
<dbReference type="AlphaFoldDB" id="A0A1Y3GAN6"/>
<organism evidence="10 11">
    <name type="scientific">Methanonatronarchaeum thermophilum</name>
    <dbReference type="NCBI Taxonomy" id="1927129"/>
    <lineage>
        <taxon>Archaea</taxon>
        <taxon>Methanobacteriati</taxon>
        <taxon>Methanobacteriota</taxon>
        <taxon>Methanonatronarchaeia</taxon>
        <taxon>Methanonatronarchaeales</taxon>
        <taxon>Methanonatronarchaeaceae</taxon>
        <taxon>Methanonatronarchaeum</taxon>
    </lineage>
</organism>
<protein>
    <recommendedName>
        <fullName evidence="3">serine O-acetyltransferase</fullName>
        <ecNumber evidence="3">2.3.1.30</ecNumber>
    </recommendedName>
</protein>
<evidence type="ECO:0000313" key="11">
    <source>
        <dbReference type="Proteomes" id="UP000195137"/>
    </source>
</evidence>
<dbReference type="InterPro" id="IPR042122">
    <property type="entry name" value="Ser_AcTrfase_N_sf"/>
</dbReference>